<organism evidence="2 4">
    <name type="scientific">Medicago truncatula</name>
    <name type="common">Barrel medic</name>
    <name type="synonym">Medicago tribuloides</name>
    <dbReference type="NCBI Taxonomy" id="3880"/>
    <lineage>
        <taxon>Eukaryota</taxon>
        <taxon>Viridiplantae</taxon>
        <taxon>Streptophyta</taxon>
        <taxon>Embryophyta</taxon>
        <taxon>Tracheophyta</taxon>
        <taxon>Spermatophyta</taxon>
        <taxon>Magnoliopsida</taxon>
        <taxon>eudicotyledons</taxon>
        <taxon>Gunneridae</taxon>
        <taxon>Pentapetalae</taxon>
        <taxon>rosids</taxon>
        <taxon>fabids</taxon>
        <taxon>Fabales</taxon>
        <taxon>Fabaceae</taxon>
        <taxon>Papilionoideae</taxon>
        <taxon>50 kb inversion clade</taxon>
        <taxon>NPAAA clade</taxon>
        <taxon>Hologalegina</taxon>
        <taxon>IRL clade</taxon>
        <taxon>Trifolieae</taxon>
        <taxon>Medicago</taxon>
    </lineage>
</organism>
<gene>
    <name evidence="2" type="ordered locus">MTR_5g026880</name>
</gene>
<dbReference type="HOGENOM" id="CLU_1888850_0_0_1"/>
<evidence type="ECO:0000313" key="4">
    <source>
        <dbReference type="Proteomes" id="UP000002051"/>
    </source>
</evidence>
<evidence type="ECO:0000259" key="1">
    <source>
        <dbReference type="Pfam" id="PF04057"/>
    </source>
</evidence>
<dbReference type="AlphaFoldDB" id="G7K6U5"/>
<dbReference type="GO" id="GO:0006260">
    <property type="term" value="P:DNA replication"/>
    <property type="evidence" value="ECO:0007669"/>
    <property type="project" value="InterPro"/>
</dbReference>
<dbReference type="GO" id="GO:0005634">
    <property type="term" value="C:nucleus"/>
    <property type="evidence" value="ECO:0007669"/>
    <property type="project" value="InterPro"/>
</dbReference>
<accession>G7K6U5</accession>
<proteinExistence type="predicted"/>
<feature type="domain" description="Replication factor-A protein 1 N-terminal" evidence="1">
    <location>
        <begin position="5"/>
        <end position="98"/>
    </location>
</feature>
<dbReference type="Proteomes" id="UP000002051">
    <property type="component" value="Chromosome 5"/>
</dbReference>
<sequence length="135" mass="14930">MAVNLTQGAIITMCFTSEVWEPVLQVFDMKLVQSQQNNTTEPYRLVLSDGLYYQQGMLVVQKNHLVHSGRLQKGSIVKLSHFYCDDVKYVIMDKCDLIGKPVLAPKEAPSQSAVSHAGDVQTAAGQLALLKIHSI</sequence>
<dbReference type="Gene3D" id="2.40.50.140">
    <property type="entry name" value="Nucleic acid-binding proteins"/>
    <property type="match status" value="1"/>
</dbReference>
<dbReference type="InterPro" id="IPR012340">
    <property type="entry name" value="NA-bd_OB-fold"/>
</dbReference>
<dbReference type="InterPro" id="IPR007199">
    <property type="entry name" value="Rep_factor-A_N"/>
</dbReference>
<protein>
    <submittedName>
        <fullName evidence="2">Replication factor-A protein 1, amino-terminal domain protein</fullName>
    </submittedName>
</protein>
<dbReference type="STRING" id="3880.G7K6U5"/>
<dbReference type="GO" id="GO:0003677">
    <property type="term" value="F:DNA binding"/>
    <property type="evidence" value="ECO:0007669"/>
    <property type="project" value="InterPro"/>
</dbReference>
<name>G7K6U5_MEDTR</name>
<dbReference type="EMBL" id="CM001221">
    <property type="protein sequence ID" value="AES95565.2"/>
    <property type="molecule type" value="Genomic_DNA"/>
</dbReference>
<reference evidence="2 4" key="1">
    <citation type="journal article" date="2011" name="Nature">
        <title>The Medicago genome provides insight into the evolution of rhizobial symbioses.</title>
        <authorList>
            <person name="Young N.D."/>
            <person name="Debelle F."/>
            <person name="Oldroyd G.E."/>
            <person name="Geurts R."/>
            <person name="Cannon S.B."/>
            <person name="Udvardi M.K."/>
            <person name="Benedito V.A."/>
            <person name="Mayer K.F."/>
            <person name="Gouzy J."/>
            <person name="Schoof H."/>
            <person name="Van de Peer Y."/>
            <person name="Proost S."/>
            <person name="Cook D.R."/>
            <person name="Meyers B.C."/>
            <person name="Spannagl M."/>
            <person name="Cheung F."/>
            <person name="De Mita S."/>
            <person name="Krishnakumar V."/>
            <person name="Gundlach H."/>
            <person name="Zhou S."/>
            <person name="Mudge J."/>
            <person name="Bharti A.K."/>
            <person name="Murray J.D."/>
            <person name="Naoumkina M.A."/>
            <person name="Rosen B."/>
            <person name="Silverstein K.A."/>
            <person name="Tang H."/>
            <person name="Rombauts S."/>
            <person name="Zhao P.X."/>
            <person name="Zhou P."/>
            <person name="Barbe V."/>
            <person name="Bardou P."/>
            <person name="Bechner M."/>
            <person name="Bellec A."/>
            <person name="Berger A."/>
            <person name="Berges H."/>
            <person name="Bidwell S."/>
            <person name="Bisseling T."/>
            <person name="Choisne N."/>
            <person name="Couloux A."/>
            <person name="Denny R."/>
            <person name="Deshpande S."/>
            <person name="Dai X."/>
            <person name="Doyle J.J."/>
            <person name="Dudez A.M."/>
            <person name="Farmer A.D."/>
            <person name="Fouteau S."/>
            <person name="Franken C."/>
            <person name="Gibelin C."/>
            <person name="Gish J."/>
            <person name="Goldstein S."/>
            <person name="Gonzalez A.J."/>
            <person name="Green P.J."/>
            <person name="Hallab A."/>
            <person name="Hartog M."/>
            <person name="Hua A."/>
            <person name="Humphray S.J."/>
            <person name="Jeong D.H."/>
            <person name="Jing Y."/>
            <person name="Jocker A."/>
            <person name="Kenton S.M."/>
            <person name="Kim D.J."/>
            <person name="Klee K."/>
            <person name="Lai H."/>
            <person name="Lang C."/>
            <person name="Lin S."/>
            <person name="Macmil S.L."/>
            <person name="Magdelenat G."/>
            <person name="Matthews L."/>
            <person name="McCorrison J."/>
            <person name="Monaghan E.L."/>
            <person name="Mun J.H."/>
            <person name="Najar F.Z."/>
            <person name="Nicholson C."/>
            <person name="Noirot C."/>
            <person name="O'Bleness M."/>
            <person name="Paule C.R."/>
            <person name="Poulain J."/>
            <person name="Prion F."/>
            <person name="Qin B."/>
            <person name="Qu C."/>
            <person name="Retzel E.F."/>
            <person name="Riddle C."/>
            <person name="Sallet E."/>
            <person name="Samain S."/>
            <person name="Samson N."/>
            <person name="Sanders I."/>
            <person name="Saurat O."/>
            <person name="Scarpelli C."/>
            <person name="Schiex T."/>
            <person name="Segurens B."/>
            <person name="Severin A.J."/>
            <person name="Sherrier D.J."/>
            <person name="Shi R."/>
            <person name="Sims S."/>
            <person name="Singer S.R."/>
            <person name="Sinharoy S."/>
            <person name="Sterck L."/>
            <person name="Viollet A."/>
            <person name="Wang B.B."/>
            <person name="Wang K."/>
            <person name="Wang M."/>
            <person name="Wang X."/>
            <person name="Warfsmann J."/>
            <person name="Weissenbach J."/>
            <person name="White D.D."/>
            <person name="White J.D."/>
            <person name="Wiley G.B."/>
            <person name="Wincker P."/>
            <person name="Xing Y."/>
            <person name="Yang L."/>
            <person name="Yao Z."/>
            <person name="Ying F."/>
            <person name="Zhai J."/>
            <person name="Zhou L."/>
            <person name="Zuber A."/>
            <person name="Denarie J."/>
            <person name="Dixon R.A."/>
            <person name="May G.D."/>
            <person name="Schwartz D.C."/>
            <person name="Rogers J."/>
            <person name="Quetier F."/>
            <person name="Town C.D."/>
            <person name="Roe B.A."/>
        </authorList>
    </citation>
    <scope>NUCLEOTIDE SEQUENCE [LARGE SCALE GENOMIC DNA]</scope>
    <source>
        <strain evidence="2">A17</strain>
        <strain evidence="3 4">cv. Jemalong A17</strain>
    </source>
</reference>
<dbReference type="EnsemblPlants" id="AES95565">
    <property type="protein sequence ID" value="AES95565"/>
    <property type="gene ID" value="MTR_5g026880"/>
</dbReference>
<dbReference type="Pfam" id="PF04057">
    <property type="entry name" value="Rep-A_N"/>
    <property type="match status" value="1"/>
</dbReference>
<evidence type="ECO:0000313" key="2">
    <source>
        <dbReference type="EMBL" id="AES95565.2"/>
    </source>
</evidence>
<keyword evidence="4" id="KW-1185">Reference proteome</keyword>
<evidence type="ECO:0000313" key="3">
    <source>
        <dbReference type="EnsemblPlants" id="AES95565"/>
    </source>
</evidence>
<reference evidence="2 4" key="2">
    <citation type="journal article" date="2014" name="BMC Genomics">
        <title>An improved genome release (version Mt4.0) for the model legume Medicago truncatula.</title>
        <authorList>
            <person name="Tang H."/>
            <person name="Krishnakumar V."/>
            <person name="Bidwell S."/>
            <person name="Rosen B."/>
            <person name="Chan A."/>
            <person name="Zhou S."/>
            <person name="Gentzbittel L."/>
            <person name="Childs K.L."/>
            <person name="Yandell M."/>
            <person name="Gundlach H."/>
            <person name="Mayer K.F."/>
            <person name="Schwartz D.C."/>
            <person name="Town C.D."/>
        </authorList>
    </citation>
    <scope>GENOME REANNOTATION</scope>
    <source>
        <strain evidence="3 4">cv. Jemalong A17</strain>
    </source>
</reference>
<dbReference type="PaxDb" id="3880-AES95565"/>
<accession>A0A0C3XEY0</accession>
<dbReference type="SUPFAM" id="SSF50249">
    <property type="entry name" value="Nucleic acid-binding proteins"/>
    <property type="match status" value="1"/>
</dbReference>
<reference evidence="3" key="3">
    <citation type="submission" date="2015-04" db="UniProtKB">
        <authorList>
            <consortium name="EnsemblPlants"/>
        </authorList>
    </citation>
    <scope>IDENTIFICATION</scope>
    <source>
        <strain evidence="3">cv. Jemalong A17</strain>
    </source>
</reference>